<evidence type="ECO:0000256" key="1">
    <source>
        <dbReference type="ARBA" id="ARBA00004613"/>
    </source>
</evidence>
<dbReference type="GO" id="GO:0015918">
    <property type="term" value="P:sterol transport"/>
    <property type="evidence" value="ECO:0007669"/>
    <property type="project" value="InterPro"/>
</dbReference>
<dbReference type="InterPro" id="IPR014756">
    <property type="entry name" value="Ig_E-set"/>
</dbReference>
<dbReference type="SMART" id="SM00737">
    <property type="entry name" value="ML"/>
    <property type="match status" value="1"/>
</dbReference>
<accession>A0A8S1AK72</accession>
<gene>
    <name evidence="6" type="ORF">APLA_LOCUS10584</name>
    <name evidence="7" type="ORF">APLA_LOCUS12734</name>
</gene>
<evidence type="ECO:0000313" key="7">
    <source>
        <dbReference type="EMBL" id="CAB3249213.1"/>
    </source>
</evidence>
<dbReference type="GO" id="GO:0032934">
    <property type="term" value="F:sterol binding"/>
    <property type="evidence" value="ECO:0007669"/>
    <property type="project" value="InterPro"/>
</dbReference>
<comment type="subcellular location">
    <subcellularLocation>
        <location evidence="1">Secreted</location>
    </subcellularLocation>
</comment>
<evidence type="ECO:0000313" key="9">
    <source>
        <dbReference type="Proteomes" id="UP000494256"/>
    </source>
</evidence>
<feature type="domain" description="MD-2-related lipid-recognition" evidence="5">
    <location>
        <begin position="21"/>
        <end position="151"/>
    </location>
</feature>
<proteinExistence type="inferred from homology"/>
<comment type="caution">
    <text evidence="6">The sequence shown here is derived from an EMBL/GenBank/DDBJ whole genome shotgun (WGS) entry which is preliminary data.</text>
</comment>
<keyword evidence="8" id="KW-1185">Reference proteome</keyword>
<sequence length="154" mass="16709">MVSIGVVVCFAVVAVAAATDVKQCAGKNIPDLSQNVQLIPCNKIPCKLKKGTDQHITIAFTPEKDVQTIKNHVTAQVLEVNLPFVGVDGKSICDKIYTEDGAAAGCPLTAGTKYMYKDSFPVLAFYPSIKVKVHWELLDDKHDVTCFEVDARIA</sequence>
<dbReference type="AlphaFoldDB" id="A0A8S1AK72"/>
<reference evidence="8 9" key="1">
    <citation type="submission" date="2020-04" db="EMBL/GenBank/DDBJ databases">
        <authorList>
            <person name="Wallbank WR R."/>
            <person name="Pardo Diaz C."/>
            <person name="Kozak K."/>
            <person name="Martin S."/>
            <person name="Jiggins C."/>
            <person name="Moest M."/>
            <person name="Warren A I."/>
            <person name="Byers J.R.P. K."/>
            <person name="Montejo-Kovacevich G."/>
            <person name="Yen C E."/>
        </authorList>
    </citation>
    <scope>NUCLEOTIDE SEQUENCE [LARGE SCALE GENOMIC DNA]</scope>
</reference>
<dbReference type="OrthoDB" id="6332846at2759"/>
<feature type="chain" id="PRO_5036434352" description="MD-2-related lipid-recognition domain-containing protein" evidence="4">
    <location>
        <begin position="19"/>
        <end position="154"/>
    </location>
</feature>
<dbReference type="GO" id="GO:0005576">
    <property type="term" value="C:extracellular region"/>
    <property type="evidence" value="ECO:0007669"/>
    <property type="project" value="UniProtKB-SubCell"/>
</dbReference>
<dbReference type="FunFam" id="2.60.40.770:FF:000001">
    <property type="entry name" value="NPC intracellular cholesterol transporter 2"/>
    <property type="match status" value="1"/>
</dbReference>
<dbReference type="SUPFAM" id="SSF81296">
    <property type="entry name" value="E set domains"/>
    <property type="match status" value="1"/>
</dbReference>
<dbReference type="Proteomes" id="UP000494106">
    <property type="component" value="Unassembled WGS sequence"/>
</dbReference>
<evidence type="ECO:0000256" key="3">
    <source>
        <dbReference type="ARBA" id="ARBA00022525"/>
    </source>
</evidence>
<dbReference type="Proteomes" id="UP000494256">
    <property type="component" value="Unassembled WGS sequence"/>
</dbReference>
<dbReference type="Pfam" id="PF02221">
    <property type="entry name" value="E1_DerP2_DerF2"/>
    <property type="match status" value="1"/>
</dbReference>
<dbReference type="EMBL" id="CADEBC010000525">
    <property type="protein sequence ID" value="CAB3245763.1"/>
    <property type="molecule type" value="Genomic_DNA"/>
</dbReference>
<evidence type="ECO:0000256" key="2">
    <source>
        <dbReference type="ARBA" id="ARBA00006370"/>
    </source>
</evidence>
<keyword evidence="4" id="KW-0732">Signal</keyword>
<evidence type="ECO:0000313" key="8">
    <source>
        <dbReference type="Proteomes" id="UP000494106"/>
    </source>
</evidence>
<feature type="signal peptide" evidence="4">
    <location>
        <begin position="1"/>
        <end position="18"/>
    </location>
</feature>
<name>A0A8S1AK72_ARCPL</name>
<dbReference type="Gene3D" id="2.60.40.770">
    <property type="match status" value="1"/>
</dbReference>
<dbReference type="EMBL" id="CADEBD010000344">
    <property type="protein sequence ID" value="CAB3249213.1"/>
    <property type="molecule type" value="Genomic_DNA"/>
</dbReference>
<organism evidence="6 8">
    <name type="scientific">Arctia plantaginis</name>
    <name type="common">Wood tiger moth</name>
    <name type="synonym">Phalaena plantaginis</name>
    <dbReference type="NCBI Taxonomy" id="874455"/>
    <lineage>
        <taxon>Eukaryota</taxon>
        <taxon>Metazoa</taxon>
        <taxon>Ecdysozoa</taxon>
        <taxon>Arthropoda</taxon>
        <taxon>Hexapoda</taxon>
        <taxon>Insecta</taxon>
        <taxon>Pterygota</taxon>
        <taxon>Neoptera</taxon>
        <taxon>Endopterygota</taxon>
        <taxon>Lepidoptera</taxon>
        <taxon>Glossata</taxon>
        <taxon>Ditrysia</taxon>
        <taxon>Noctuoidea</taxon>
        <taxon>Erebidae</taxon>
        <taxon>Arctiinae</taxon>
        <taxon>Arctia</taxon>
    </lineage>
</organism>
<evidence type="ECO:0000313" key="6">
    <source>
        <dbReference type="EMBL" id="CAB3245763.1"/>
    </source>
</evidence>
<dbReference type="InterPro" id="IPR039670">
    <property type="entry name" value="NPC2-like"/>
</dbReference>
<evidence type="ECO:0000256" key="4">
    <source>
        <dbReference type="SAM" id="SignalP"/>
    </source>
</evidence>
<evidence type="ECO:0000259" key="5">
    <source>
        <dbReference type="SMART" id="SM00737"/>
    </source>
</evidence>
<keyword evidence="3" id="KW-0964">Secreted</keyword>
<protein>
    <recommendedName>
        <fullName evidence="5">MD-2-related lipid-recognition domain-containing protein</fullName>
    </recommendedName>
</protein>
<dbReference type="PANTHER" id="PTHR11306:SF68">
    <property type="entry name" value="NPC INTRACELLULAR CHOLESTEROL TRANSPORTER 2"/>
    <property type="match status" value="1"/>
</dbReference>
<dbReference type="InterPro" id="IPR003172">
    <property type="entry name" value="ML_dom"/>
</dbReference>
<comment type="similarity">
    <text evidence="2">Belongs to the NPC2 family.</text>
</comment>
<dbReference type="PANTHER" id="PTHR11306">
    <property type="entry name" value="NIEMANN PICK TYPE C2 PROTEIN NPC2-RELATED"/>
    <property type="match status" value="1"/>
</dbReference>